<comment type="caution">
    <text evidence="1">The sequence shown here is derived from an EMBL/GenBank/DDBJ whole genome shotgun (WGS) entry which is preliminary data.</text>
</comment>
<gene>
    <name evidence="1" type="ORF">Sangu_1545300</name>
</gene>
<reference evidence="1" key="1">
    <citation type="submission" date="2020-06" db="EMBL/GenBank/DDBJ databases">
        <authorList>
            <person name="Li T."/>
            <person name="Hu X."/>
            <person name="Zhang T."/>
            <person name="Song X."/>
            <person name="Zhang H."/>
            <person name="Dai N."/>
            <person name="Sheng W."/>
            <person name="Hou X."/>
            <person name="Wei L."/>
        </authorList>
    </citation>
    <scope>NUCLEOTIDE SEQUENCE</scope>
    <source>
        <strain evidence="1">G01</strain>
        <tissue evidence="1">Leaf</tissue>
    </source>
</reference>
<protein>
    <recommendedName>
        <fullName evidence="2">Secreted protein</fullName>
    </recommendedName>
</protein>
<evidence type="ECO:0000313" key="1">
    <source>
        <dbReference type="EMBL" id="KAL0333891.1"/>
    </source>
</evidence>
<evidence type="ECO:0008006" key="2">
    <source>
        <dbReference type="Google" id="ProtNLM"/>
    </source>
</evidence>
<reference evidence="1" key="2">
    <citation type="journal article" date="2024" name="Plant">
        <title>Genomic evolution and insights into agronomic trait innovations of Sesamum species.</title>
        <authorList>
            <person name="Miao H."/>
            <person name="Wang L."/>
            <person name="Qu L."/>
            <person name="Liu H."/>
            <person name="Sun Y."/>
            <person name="Le M."/>
            <person name="Wang Q."/>
            <person name="Wei S."/>
            <person name="Zheng Y."/>
            <person name="Lin W."/>
            <person name="Duan Y."/>
            <person name="Cao H."/>
            <person name="Xiong S."/>
            <person name="Wang X."/>
            <person name="Wei L."/>
            <person name="Li C."/>
            <person name="Ma Q."/>
            <person name="Ju M."/>
            <person name="Zhao R."/>
            <person name="Li G."/>
            <person name="Mu C."/>
            <person name="Tian Q."/>
            <person name="Mei H."/>
            <person name="Zhang T."/>
            <person name="Gao T."/>
            <person name="Zhang H."/>
        </authorList>
    </citation>
    <scope>NUCLEOTIDE SEQUENCE</scope>
    <source>
        <strain evidence="1">G01</strain>
    </source>
</reference>
<organism evidence="1">
    <name type="scientific">Sesamum angustifolium</name>
    <dbReference type="NCBI Taxonomy" id="2727405"/>
    <lineage>
        <taxon>Eukaryota</taxon>
        <taxon>Viridiplantae</taxon>
        <taxon>Streptophyta</taxon>
        <taxon>Embryophyta</taxon>
        <taxon>Tracheophyta</taxon>
        <taxon>Spermatophyta</taxon>
        <taxon>Magnoliopsida</taxon>
        <taxon>eudicotyledons</taxon>
        <taxon>Gunneridae</taxon>
        <taxon>Pentapetalae</taxon>
        <taxon>asterids</taxon>
        <taxon>lamiids</taxon>
        <taxon>Lamiales</taxon>
        <taxon>Pedaliaceae</taxon>
        <taxon>Sesamum</taxon>
    </lineage>
</organism>
<sequence length="73" mass="7926">MAIVSIGARERRCIAANLARFVVAASTGSATSSASAVRRTHDEAAQQWLVRCLVILLSRTHLSLSAHMPEYFV</sequence>
<name>A0AAW2MTS5_9LAMI</name>
<dbReference type="AlphaFoldDB" id="A0AAW2MTS5"/>
<dbReference type="EMBL" id="JACGWK010000009">
    <property type="protein sequence ID" value="KAL0333891.1"/>
    <property type="molecule type" value="Genomic_DNA"/>
</dbReference>
<proteinExistence type="predicted"/>
<accession>A0AAW2MTS5</accession>